<keyword evidence="1" id="KW-1133">Transmembrane helix</keyword>
<evidence type="ECO:0000313" key="3">
    <source>
        <dbReference type="Proteomes" id="UP000190341"/>
    </source>
</evidence>
<keyword evidence="1" id="KW-0812">Transmembrane</keyword>
<organism evidence="2 3">
    <name type="scientific">Pseudoxanthomonas indica</name>
    <dbReference type="NCBI Taxonomy" id="428993"/>
    <lineage>
        <taxon>Bacteria</taxon>
        <taxon>Pseudomonadati</taxon>
        <taxon>Pseudomonadota</taxon>
        <taxon>Gammaproteobacteria</taxon>
        <taxon>Lysobacterales</taxon>
        <taxon>Lysobacteraceae</taxon>
        <taxon>Pseudoxanthomonas</taxon>
    </lineage>
</organism>
<feature type="transmembrane region" description="Helical" evidence="1">
    <location>
        <begin position="212"/>
        <end position="233"/>
    </location>
</feature>
<dbReference type="Pfam" id="PF05137">
    <property type="entry name" value="PilN"/>
    <property type="match status" value="1"/>
</dbReference>
<dbReference type="SUPFAM" id="SSF53067">
    <property type="entry name" value="Actin-like ATPase domain"/>
    <property type="match status" value="1"/>
</dbReference>
<keyword evidence="3" id="KW-1185">Reference proteome</keyword>
<dbReference type="Gene3D" id="3.30.420.380">
    <property type="match status" value="1"/>
</dbReference>
<dbReference type="AlphaFoldDB" id="A0A1T5LFH3"/>
<evidence type="ECO:0000313" key="2">
    <source>
        <dbReference type="EMBL" id="SKC74710.1"/>
    </source>
</evidence>
<gene>
    <name evidence="2" type="ORF">SAMN06296058_2429</name>
</gene>
<sequence>MNTYRDSLDTLRTRLWPRAGGWLSWWGTALASWLPQRWRALLGLTRDRLLLRPLGDELYLQWHNTDGVRDLAQVPLPLDSGDLDRLLGKRLADLPRWLLLPAGSALRRPLVLPAAAADRLRDVVRFEIDRQTPFSADSVRFDACLRQRRDDGQLDVELVAMPRARFDAAMAPLGDLAAVLSGVDVADANGRPLGVNLLPDNERRQRQTSLRAWQWALAAIALLALLFGGWKLLDNRRQAADALEASLRASSGQARLASAQRQQLIETIDGINTLDRARAQRPTALEVLDELARRLPDSTYLEKVSMEGDQLVLIGLSTEASSLVGKLQGSPLWRSPALSGAVQPDQALRRDRFTLTAQLVGTAPASAAATTGAPSGERAD</sequence>
<dbReference type="InterPro" id="IPR007813">
    <property type="entry name" value="PilN"/>
</dbReference>
<accession>A0A1T5LFH3</accession>
<dbReference type="RefSeq" id="WP_139381547.1">
    <property type="nucleotide sequence ID" value="NZ_BMCL01000001.1"/>
</dbReference>
<reference evidence="2 3" key="1">
    <citation type="submission" date="2017-02" db="EMBL/GenBank/DDBJ databases">
        <authorList>
            <person name="Peterson S.W."/>
        </authorList>
    </citation>
    <scope>NUCLEOTIDE SEQUENCE [LARGE SCALE GENOMIC DNA]</scope>
    <source>
        <strain evidence="2 3">P15</strain>
    </source>
</reference>
<protein>
    <submittedName>
        <fullName evidence="2">General secretion pathway protein L</fullName>
    </submittedName>
</protein>
<evidence type="ECO:0000256" key="1">
    <source>
        <dbReference type="SAM" id="Phobius"/>
    </source>
</evidence>
<dbReference type="InterPro" id="IPR043129">
    <property type="entry name" value="ATPase_NBD"/>
</dbReference>
<dbReference type="InterPro" id="IPR052534">
    <property type="entry name" value="Extracell_DNA_Util/SecSys_Comp"/>
</dbReference>
<dbReference type="PANTHER" id="PTHR40278:SF1">
    <property type="entry name" value="DNA UTILIZATION PROTEIN HOFN"/>
    <property type="match status" value="1"/>
</dbReference>
<dbReference type="EMBL" id="FUZV01000002">
    <property type="protein sequence ID" value="SKC74710.1"/>
    <property type="molecule type" value="Genomic_DNA"/>
</dbReference>
<dbReference type="Proteomes" id="UP000190341">
    <property type="component" value="Unassembled WGS sequence"/>
</dbReference>
<proteinExistence type="predicted"/>
<dbReference type="STRING" id="428993.SAMN06296058_2429"/>
<name>A0A1T5LFH3_9GAMM</name>
<dbReference type="PANTHER" id="PTHR40278">
    <property type="entry name" value="DNA UTILIZATION PROTEIN HOFN"/>
    <property type="match status" value="1"/>
</dbReference>
<keyword evidence="1" id="KW-0472">Membrane</keyword>
<dbReference type="OrthoDB" id="5621075at2"/>